<feature type="transmembrane region" description="Helical" evidence="6">
    <location>
        <begin position="221"/>
        <end position="240"/>
    </location>
</feature>
<evidence type="ECO:0000256" key="4">
    <source>
        <dbReference type="ARBA" id="ARBA00022989"/>
    </source>
</evidence>
<evidence type="ECO:0000256" key="5">
    <source>
        <dbReference type="ARBA" id="ARBA00023136"/>
    </source>
</evidence>
<keyword evidence="8" id="KW-1185">Reference proteome</keyword>
<feature type="transmembrane region" description="Helical" evidence="6">
    <location>
        <begin position="359"/>
        <end position="376"/>
    </location>
</feature>
<comment type="caution">
    <text evidence="7">The sequence shown here is derived from an EMBL/GenBank/DDBJ whole genome shotgun (WGS) entry which is preliminary data.</text>
</comment>
<name>A0ABR3FZJ9_9AGAR</name>
<dbReference type="SUPFAM" id="SSF103473">
    <property type="entry name" value="MFS general substrate transporter"/>
    <property type="match status" value="2"/>
</dbReference>
<gene>
    <name evidence="7" type="ORF">V5O48_001468</name>
</gene>
<evidence type="ECO:0000256" key="1">
    <source>
        <dbReference type="ARBA" id="ARBA00004651"/>
    </source>
</evidence>
<keyword evidence="5 6" id="KW-0472">Membrane</keyword>
<organism evidence="7 8">
    <name type="scientific">Marasmius crinis-equi</name>
    <dbReference type="NCBI Taxonomy" id="585013"/>
    <lineage>
        <taxon>Eukaryota</taxon>
        <taxon>Fungi</taxon>
        <taxon>Dikarya</taxon>
        <taxon>Basidiomycota</taxon>
        <taxon>Agaricomycotina</taxon>
        <taxon>Agaricomycetes</taxon>
        <taxon>Agaricomycetidae</taxon>
        <taxon>Agaricales</taxon>
        <taxon>Marasmiineae</taxon>
        <taxon>Marasmiaceae</taxon>
        <taxon>Marasmius</taxon>
    </lineage>
</organism>
<dbReference type="PANTHER" id="PTHR23513:SF6">
    <property type="entry name" value="MAJOR FACILITATOR SUPERFAMILY ASSOCIATED DOMAIN-CONTAINING PROTEIN"/>
    <property type="match status" value="1"/>
</dbReference>
<keyword evidence="3 6" id="KW-0812">Transmembrane</keyword>
<dbReference type="PANTHER" id="PTHR23513">
    <property type="entry name" value="INTEGRAL MEMBRANE EFFLUX PROTEIN-RELATED"/>
    <property type="match status" value="1"/>
</dbReference>
<sequence length="545" mass="60525">MIGPWRGFSRTQRKNIAIYVVGIMFYKFALEWYNGAFITLANERFGDDRYSNIGILTGLNYAMQCVGSIIVAPLIKRYPTRSVLSTAVFVFGFISAILLIVDASTGGVMRFRTEDNTTKYGTWNPKGVGLPSFAYRPKWKTDHGNHLLATALSNIYHLRDIVGGDVQLVMFPDPDYDRDSWALHARQLRQMDATVHVLYEVAGTIGAFSSVSLIGKFGYNYSFFLSPVFFTFAAITWRFVDGDRPKLSQSLEEFESEPSSPGYLPSVWSGFRSFFKATYYGAFLVFSHRKFVWLVSGYALALYGHRYLENGLAPVFAKQVLGTSAWSQIIVGGSNLGELFGAVSVLITSNYVRTPLPWLRLDAIALNIVWILPFISVTRGKVADAWKIAAIFLPISYGWAAGDVSLAAYIQATLAKIESRDSDVSALGSVMAFLYVLYIVLYSILSTVLGRWIDNQVGSATGDAAAASARVALKYIGGVQFTVLCVVVMVSTFIPRGSFAFNPKDEDFNVDQASNFDNRSLDLRSDELGFVKTRETDTHSESFRV</sequence>
<accession>A0ABR3FZJ9</accession>
<dbReference type="EMBL" id="JBAHYK010000028">
    <property type="protein sequence ID" value="KAL0580558.1"/>
    <property type="molecule type" value="Genomic_DNA"/>
</dbReference>
<comment type="subcellular location">
    <subcellularLocation>
        <location evidence="1">Cell membrane</location>
        <topology evidence="1">Multi-pass membrane protein</topology>
    </subcellularLocation>
</comment>
<feature type="transmembrane region" description="Helical" evidence="6">
    <location>
        <begin position="291"/>
        <end position="308"/>
    </location>
</feature>
<evidence type="ECO:0000313" key="8">
    <source>
        <dbReference type="Proteomes" id="UP001465976"/>
    </source>
</evidence>
<proteinExistence type="predicted"/>
<reference evidence="7 8" key="1">
    <citation type="submission" date="2024-02" db="EMBL/GenBank/DDBJ databases">
        <title>A draft genome for the cacao thread blight pathogen Marasmius crinis-equi.</title>
        <authorList>
            <person name="Cohen S.P."/>
            <person name="Baruah I.K."/>
            <person name="Amoako-Attah I."/>
            <person name="Bukari Y."/>
            <person name="Meinhardt L.W."/>
            <person name="Bailey B.A."/>
        </authorList>
    </citation>
    <scope>NUCLEOTIDE SEQUENCE [LARGE SCALE GENOMIC DNA]</scope>
    <source>
        <strain evidence="7 8">GH-76</strain>
    </source>
</reference>
<dbReference type="Proteomes" id="UP001465976">
    <property type="component" value="Unassembled WGS sequence"/>
</dbReference>
<evidence type="ECO:0000256" key="6">
    <source>
        <dbReference type="SAM" id="Phobius"/>
    </source>
</evidence>
<feature type="transmembrane region" description="Helical" evidence="6">
    <location>
        <begin position="53"/>
        <end position="75"/>
    </location>
</feature>
<protein>
    <submittedName>
        <fullName evidence="7">Uncharacterized protein</fullName>
    </submittedName>
</protein>
<keyword evidence="2" id="KW-1003">Cell membrane</keyword>
<feature type="transmembrane region" description="Helical" evidence="6">
    <location>
        <begin position="16"/>
        <end position="33"/>
    </location>
</feature>
<evidence type="ECO:0000313" key="7">
    <source>
        <dbReference type="EMBL" id="KAL0580558.1"/>
    </source>
</evidence>
<feature type="transmembrane region" description="Helical" evidence="6">
    <location>
        <begin position="475"/>
        <end position="494"/>
    </location>
</feature>
<keyword evidence="4 6" id="KW-1133">Transmembrane helix</keyword>
<feature type="transmembrane region" description="Helical" evidence="6">
    <location>
        <begin position="424"/>
        <end position="445"/>
    </location>
</feature>
<evidence type="ECO:0000256" key="2">
    <source>
        <dbReference type="ARBA" id="ARBA00022475"/>
    </source>
</evidence>
<feature type="transmembrane region" description="Helical" evidence="6">
    <location>
        <begin position="82"/>
        <end position="101"/>
    </location>
</feature>
<feature type="transmembrane region" description="Helical" evidence="6">
    <location>
        <begin position="388"/>
        <end position="412"/>
    </location>
</feature>
<evidence type="ECO:0000256" key="3">
    <source>
        <dbReference type="ARBA" id="ARBA00022692"/>
    </source>
</evidence>
<dbReference type="InterPro" id="IPR036259">
    <property type="entry name" value="MFS_trans_sf"/>
</dbReference>